<evidence type="ECO:0000313" key="1">
    <source>
        <dbReference type="EMBL" id="VVC28326.1"/>
    </source>
</evidence>
<dbReference type="EMBL" id="CABPRJ010000479">
    <property type="protein sequence ID" value="VVC28326.1"/>
    <property type="molecule type" value="Genomic_DNA"/>
</dbReference>
<gene>
    <name evidence="1" type="ORF">CINCED_3A009219</name>
</gene>
<dbReference type="Proteomes" id="UP000325440">
    <property type="component" value="Unassembled WGS sequence"/>
</dbReference>
<protein>
    <submittedName>
        <fullName evidence="1">Uncharacterized protein</fullName>
    </submittedName>
</protein>
<proteinExistence type="predicted"/>
<evidence type="ECO:0000313" key="2">
    <source>
        <dbReference type="Proteomes" id="UP000325440"/>
    </source>
</evidence>
<organism evidence="1 2">
    <name type="scientific">Cinara cedri</name>
    <dbReference type="NCBI Taxonomy" id="506608"/>
    <lineage>
        <taxon>Eukaryota</taxon>
        <taxon>Metazoa</taxon>
        <taxon>Ecdysozoa</taxon>
        <taxon>Arthropoda</taxon>
        <taxon>Hexapoda</taxon>
        <taxon>Insecta</taxon>
        <taxon>Pterygota</taxon>
        <taxon>Neoptera</taxon>
        <taxon>Paraneoptera</taxon>
        <taxon>Hemiptera</taxon>
        <taxon>Sternorrhyncha</taxon>
        <taxon>Aphidomorpha</taxon>
        <taxon>Aphidoidea</taxon>
        <taxon>Aphididae</taxon>
        <taxon>Lachninae</taxon>
        <taxon>Cinara</taxon>
    </lineage>
</organism>
<keyword evidence="2" id="KW-1185">Reference proteome</keyword>
<reference evidence="1 2" key="1">
    <citation type="submission" date="2019-08" db="EMBL/GenBank/DDBJ databases">
        <authorList>
            <person name="Alioto T."/>
            <person name="Alioto T."/>
            <person name="Gomez Garrido J."/>
        </authorList>
    </citation>
    <scope>NUCLEOTIDE SEQUENCE [LARGE SCALE GENOMIC DNA]</scope>
</reference>
<dbReference type="OrthoDB" id="533763at2759"/>
<name>A0A5E4MEI6_9HEMI</name>
<sequence length="165" mass="19147">MPTYVNNYCICIIIDSINSTKLNKDIVSSKDLPLIPNNFSGDKVPHLSNSLVENVSSIEFCEYLEPEFQRLLENNFEGIEYYYIDNNINKSIDSNQNLEEYGLQRIINQEKDIEVSDESNEVYEPRTGDDCRELLVYDKKNDNKSLRSKSERLTFVSSSENVRIL</sequence>
<accession>A0A5E4MEI6</accession>
<dbReference type="AlphaFoldDB" id="A0A5E4MEI6"/>